<organism evidence="2 3">
    <name type="scientific">Leucobacter chromiireducens subsp. solipictus</name>
    <dbReference type="NCBI Taxonomy" id="398235"/>
    <lineage>
        <taxon>Bacteria</taxon>
        <taxon>Bacillati</taxon>
        <taxon>Actinomycetota</taxon>
        <taxon>Actinomycetes</taxon>
        <taxon>Micrococcales</taxon>
        <taxon>Microbacteriaceae</taxon>
        <taxon>Leucobacter</taxon>
    </lineage>
</organism>
<feature type="compositionally biased region" description="Polar residues" evidence="1">
    <location>
        <begin position="27"/>
        <end position="36"/>
    </location>
</feature>
<dbReference type="Proteomes" id="UP001645859">
    <property type="component" value="Unassembled WGS sequence"/>
</dbReference>
<evidence type="ECO:0000313" key="2">
    <source>
        <dbReference type="EMBL" id="MBL3678394.1"/>
    </source>
</evidence>
<accession>A0ABS1SCZ2</accession>
<keyword evidence="3" id="KW-1185">Reference proteome</keyword>
<proteinExistence type="predicted"/>
<comment type="caution">
    <text evidence="2">The sequence shown here is derived from an EMBL/GenBank/DDBJ whole genome shotgun (WGS) entry which is preliminary data.</text>
</comment>
<feature type="region of interest" description="Disordered" evidence="1">
    <location>
        <begin position="26"/>
        <end position="81"/>
    </location>
</feature>
<sequence length="81" mass="8568">MLDARCSMLDARCSALGARCSMLDARAQSTGHQTLGDSRRTRRHEESKATAPQDLRGVRESGSAPGRTIAVTRAPAASGAR</sequence>
<reference evidence="2 3" key="1">
    <citation type="submission" date="2018-09" db="EMBL/GenBank/DDBJ databases">
        <title>Comparative genomics of Leucobacter spp.</title>
        <authorList>
            <person name="Reis A.C."/>
            <person name="Kolvenbach B.A."/>
            <person name="Corvini P.F.X."/>
            <person name="Nunes O.C."/>
        </authorList>
    </citation>
    <scope>NUCLEOTIDE SEQUENCE [LARGE SCALE GENOMIC DNA]</scope>
    <source>
        <strain evidence="2 3">TAN 31504</strain>
    </source>
</reference>
<evidence type="ECO:0000313" key="3">
    <source>
        <dbReference type="Proteomes" id="UP001645859"/>
    </source>
</evidence>
<name>A0ABS1SCZ2_9MICO</name>
<dbReference type="EMBL" id="QYAC01000002">
    <property type="protein sequence ID" value="MBL3678394.1"/>
    <property type="molecule type" value="Genomic_DNA"/>
</dbReference>
<feature type="compositionally biased region" description="Basic and acidic residues" evidence="1">
    <location>
        <begin position="37"/>
        <end position="48"/>
    </location>
</feature>
<evidence type="ECO:0000256" key="1">
    <source>
        <dbReference type="SAM" id="MobiDB-lite"/>
    </source>
</evidence>
<protein>
    <submittedName>
        <fullName evidence="2">Uncharacterized protein</fullName>
    </submittedName>
</protein>
<gene>
    <name evidence="2" type="ORF">D3230_03625</name>
</gene>